<proteinExistence type="predicted"/>
<dbReference type="AlphaFoldDB" id="A0A1H9S9F3"/>
<dbReference type="OrthoDB" id="9796798at2"/>
<protein>
    <submittedName>
        <fullName evidence="2">DNA transformation protein</fullName>
    </submittedName>
</protein>
<dbReference type="InterPro" id="IPR047525">
    <property type="entry name" value="TfoX-like"/>
</dbReference>
<evidence type="ECO:0000313" key="2">
    <source>
        <dbReference type="EMBL" id="SER81225.1"/>
    </source>
</evidence>
<reference evidence="2 3" key="1">
    <citation type="submission" date="2016-10" db="EMBL/GenBank/DDBJ databases">
        <authorList>
            <person name="de Groot N.N."/>
        </authorList>
    </citation>
    <scope>NUCLEOTIDE SEQUENCE [LARGE SCALE GENOMIC DNA]</scope>
    <source>
        <strain evidence="2 3">DSM 13760</strain>
    </source>
</reference>
<keyword evidence="3" id="KW-1185">Reference proteome</keyword>
<name>A0A1H9S9F3_9LACT</name>
<dbReference type="InterPro" id="IPR007077">
    <property type="entry name" value="TfoX_C"/>
</dbReference>
<accession>A0A1H9S9F3</accession>
<evidence type="ECO:0000313" key="3">
    <source>
        <dbReference type="Proteomes" id="UP000198948"/>
    </source>
</evidence>
<evidence type="ECO:0000259" key="1">
    <source>
        <dbReference type="Pfam" id="PF04994"/>
    </source>
</evidence>
<dbReference type="PANTHER" id="PTHR36121:SF1">
    <property type="entry name" value="PROTEIN SXY"/>
    <property type="match status" value="1"/>
</dbReference>
<dbReference type="Gene3D" id="1.10.150.20">
    <property type="entry name" value="5' to 3' exonuclease, C-terminal subdomain"/>
    <property type="match status" value="1"/>
</dbReference>
<feature type="domain" description="TfoX C-terminal" evidence="1">
    <location>
        <begin position="2"/>
        <end position="78"/>
    </location>
</feature>
<sequence>MNTLTTLPNIGKELERKLKSVGITSVDELKALGSERAFLKLKHQYSNVCLVHLYCLQGAIDSIAYDQLSADLKIQLKKFSDSLKTA</sequence>
<dbReference type="Pfam" id="PF04994">
    <property type="entry name" value="TfoX_C"/>
    <property type="match status" value="1"/>
</dbReference>
<dbReference type="Proteomes" id="UP000198948">
    <property type="component" value="Unassembled WGS sequence"/>
</dbReference>
<dbReference type="PANTHER" id="PTHR36121">
    <property type="entry name" value="PROTEIN SXY"/>
    <property type="match status" value="1"/>
</dbReference>
<dbReference type="STRING" id="142588.SAMN04488559_106144"/>
<dbReference type="EMBL" id="FOHA01000006">
    <property type="protein sequence ID" value="SER81225.1"/>
    <property type="molecule type" value="Genomic_DNA"/>
</dbReference>
<dbReference type="RefSeq" id="WP_092651674.1">
    <property type="nucleotide sequence ID" value="NZ_FOHA01000006.1"/>
</dbReference>
<organism evidence="2 3">
    <name type="scientific">Isobaculum melis</name>
    <dbReference type="NCBI Taxonomy" id="142588"/>
    <lineage>
        <taxon>Bacteria</taxon>
        <taxon>Bacillati</taxon>
        <taxon>Bacillota</taxon>
        <taxon>Bacilli</taxon>
        <taxon>Lactobacillales</taxon>
        <taxon>Carnobacteriaceae</taxon>
        <taxon>Isobaculum</taxon>
    </lineage>
</organism>
<gene>
    <name evidence="2" type="ORF">SAMN04488559_106144</name>
</gene>